<feature type="domain" description="FAD/NAD(P)-binding" evidence="4">
    <location>
        <begin position="83"/>
        <end position="168"/>
    </location>
</feature>
<dbReference type="AlphaFoldDB" id="A0A0R3QE09"/>
<dbReference type="PRINTS" id="PR00368">
    <property type="entry name" value="FADPNR"/>
</dbReference>
<dbReference type="Pfam" id="PF07992">
    <property type="entry name" value="Pyr_redox_2"/>
    <property type="match status" value="1"/>
</dbReference>
<dbReference type="SUPFAM" id="SSF51905">
    <property type="entry name" value="FAD/NAD(P)-binding domain"/>
    <property type="match status" value="1"/>
</dbReference>
<reference evidence="5 6" key="2">
    <citation type="submission" date="2018-11" db="EMBL/GenBank/DDBJ databases">
        <authorList>
            <consortium name="Pathogen Informatics"/>
        </authorList>
    </citation>
    <scope>NUCLEOTIDE SEQUENCE [LARGE SCALE GENOMIC DNA]</scope>
</reference>
<dbReference type="Proteomes" id="UP000280834">
    <property type="component" value="Unassembled WGS sequence"/>
</dbReference>
<keyword evidence="2" id="KW-0285">Flavoprotein</keyword>
<dbReference type="Gene3D" id="3.50.50.60">
    <property type="entry name" value="FAD/NAD(P)-binding domain"/>
    <property type="match status" value="1"/>
</dbReference>
<dbReference type="PANTHER" id="PTHR43429:SF2">
    <property type="entry name" value="PYRIDINE NUCLEOTIDE-DISULFIDE OXIDOREDUCTASE DOMAIN-CONTAINING PROTEIN 1"/>
    <property type="match status" value="1"/>
</dbReference>
<evidence type="ECO:0000256" key="2">
    <source>
        <dbReference type="ARBA" id="ARBA00022630"/>
    </source>
</evidence>
<evidence type="ECO:0000256" key="1">
    <source>
        <dbReference type="ARBA" id="ARBA00001974"/>
    </source>
</evidence>
<evidence type="ECO:0000259" key="4">
    <source>
        <dbReference type="Pfam" id="PF07992"/>
    </source>
</evidence>
<evidence type="ECO:0000313" key="5">
    <source>
        <dbReference type="EMBL" id="VDO15699.1"/>
    </source>
</evidence>
<evidence type="ECO:0000313" key="6">
    <source>
        <dbReference type="Proteomes" id="UP000280834"/>
    </source>
</evidence>
<dbReference type="WBParaSite" id="BTMF_0000459501-mRNA-1">
    <property type="protein sequence ID" value="BTMF_0000459501-mRNA-1"/>
    <property type="gene ID" value="BTMF_0000459501"/>
</dbReference>
<gene>
    <name evidence="5" type="ORF">BTMF_LOCUS3891</name>
</gene>
<organism evidence="7">
    <name type="scientific">Brugia timori</name>
    <dbReference type="NCBI Taxonomy" id="42155"/>
    <lineage>
        <taxon>Eukaryota</taxon>
        <taxon>Metazoa</taxon>
        <taxon>Ecdysozoa</taxon>
        <taxon>Nematoda</taxon>
        <taxon>Chromadorea</taxon>
        <taxon>Rhabditida</taxon>
        <taxon>Spirurina</taxon>
        <taxon>Spiruromorpha</taxon>
        <taxon>Filarioidea</taxon>
        <taxon>Onchocercidae</taxon>
        <taxon>Brugia</taxon>
    </lineage>
</organism>
<dbReference type="STRING" id="42155.A0A0R3QE09"/>
<dbReference type="InterPro" id="IPR036188">
    <property type="entry name" value="FAD/NAD-bd_sf"/>
</dbReference>
<dbReference type="InterPro" id="IPR023753">
    <property type="entry name" value="FAD/NAD-binding_dom"/>
</dbReference>
<evidence type="ECO:0000256" key="3">
    <source>
        <dbReference type="ARBA" id="ARBA00022827"/>
    </source>
</evidence>
<sequence>KSNNTVPKRYRFTVENEGESGVVGCALGPEWASTADISGALSDRQVHVIYEVELKGFVSQDTAHNVVVQKDGFNFSSGVWPLYVELTNGKIIGCDLMIEATGVQPNSDLWARDCHLLNLANDGGIIVNEHMLSSVQNVYACGDVCTASWPWAKHWMQMRLWTQARQMGAYCGRAMVLGDAISLDFCFEMFTHVTSFFGFKVQILNE</sequence>
<dbReference type="GO" id="GO:0016491">
    <property type="term" value="F:oxidoreductase activity"/>
    <property type="evidence" value="ECO:0007669"/>
    <property type="project" value="InterPro"/>
</dbReference>
<dbReference type="EMBL" id="UZAG01003662">
    <property type="protein sequence ID" value="VDO15699.1"/>
    <property type="molecule type" value="Genomic_DNA"/>
</dbReference>
<keyword evidence="6" id="KW-1185">Reference proteome</keyword>
<accession>A0A0R3QE09</accession>
<name>A0A0R3QE09_9BILA</name>
<reference evidence="7" key="1">
    <citation type="submission" date="2017-02" db="UniProtKB">
        <authorList>
            <consortium name="WormBaseParasite"/>
        </authorList>
    </citation>
    <scope>IDENTIFICATION</scope>
</reference>
<dbReference type="InterPro" id="IPR050260">
    <property type="entry name" value="FAD-bd_OxRdtase"/>
</dbReference>
<dbReference type="PANTHER" id="PTHR43429">
    <property type="entry name" value="PYRIDINE NUCLEOTIDE-DISULFIDE OXIDOREDUCTASE DOMAIN-CONTAINING"/>
    <property type="match status" value="1"/>
</dbReference>
<proteinExistence type="predicted"/>
<protein>
    <submittedName>
        <fullName evidence="7">Pyr_redox_2 domain-containing protein</fullName>
    </submittedName>
</protein>
<keyword evidence="3" id="KW-0274">FAD</keyword>
<comment type="cofactor">
    <cofactor evidence="1">
        <name>FAD</name>
        <dbReference type="ChEBI" id="CHEBI:57692"/>
    </cofactor>
</comment>
<evidence type="ECO:0000313" key="7">
    <source>
        <dbReference type="WBParaSite" id="BTMF_0000459501-mRNA-1"/>
    </source>
</evidence>